<dbReference type="GO" id="GO:0003989">
    <property type="term" value="F:acetyl-CoA carboxylase activity"/>
    <property type="evidence" value="ECO:0007669"/>
    <property type="project" value="InterPro"/>
</dbReference>
<organism evidence="12 13">
    <name type="scientific">Marinicauda pacifica</name>
    <dbReference type="NCBI Taxonomy" id="1133559"/>
    <lineage>
        <taxon>Bacteria</taxon>
        <taxon>Pseudomonadati</taxon>
        <taxon>Pseudomonadota</taxon>
        <taxon>Alphaproteobacteria</taxon>
        <taxon>Maricaulales</taxon>
        <taxon>Maricaulaceae</taxon>
        <taxon>Marinicauda</taxon>
    </lineage>
</organism>
<comment type="pathway">
    <text evidence="2 9">Lipid metabolism; fatty acid biosynthesis.</text>
</comment>
<dbReference type="InterPro" id="IPR001882">
    <property type="entry name" value="Biotin_BS"/>
</dbReference>
<protein>
    <recommendedName>
        <fullName evidence="3 9">Biotin carboxyl carrier protein of acetyl-CoA carboxylase</fullName>
    </recommendedName>
</protein>
<feature type="region of interest" description="Disordered" evidence="10">
    <location>
        <begin position="55"/>
        <end position="113"/>
    </location>
</feature>
<dbReference type="NCBIfam" id="TIGR00531">
    <property type="entry name" value="BCCP"/>
    <property type="match status" value="1"/>
</dbReference>
<dbReference type="EMBL" id="SRXV01000001">
    <property type="protein sequence ID" value="TGY94374.1"/>
    <property type="molecule type" value="Genomic_DNA"/>
</dbReference>
<dbReference type="PROSITE" id="PS00188">
    <property type="entry name" value="BIOTIN"/>
    <property type="match status" value="1"/>
</dbReference>
<feature type="compositionally biased region" description="Low complexity" evidence="10">
    <location>
        <begin position="63"/>
        <end position="72"/>
    </location>
</feature>
<evidence type="ECO:0000256" key="9">
    <source>
        <dbReference type="RuleBase" id="RU364072"/>
    </source>
</evidence>
<evidence type="ECO:0000256" key="3">
    <source>
        <dbReference type="ARBA" id="ARBA00017562"/>
    </source>
</evidence>
<dbReference type="InterPro" id="IPR000089">
    <property type="entry name" value="Biotin_lipoyl"/>
</dbReference>
<keyword evidence="6 9" id="KW-0443">Lipid metabolism</keyword>
<evidence type="ECO:0000256" key="10">
    <source>
        <dbReference type="SAM" id="MobiDB-lite"/>
    </source>
</evidence>
<accession>A0A4S2HEB0</accession>
<dbReference type="Proteomes" id="UP000305451">
    <property type="component" value="Unassembled WGS sequence"/>
</dbReference>
<dbReference type="OrthoDB" id="9811735at2"/>
<dbReference type="AlphaFoldDB" id="A0A4S2HEB0"/>
<dbReference type="Gene3D" id="2.40.50.100">
    <property type="match status" value="1"/>
</dbReference>
<dbReference type="SUPFAM" id="SSF51230">
    <property type="entry name" value="Single hybrid motif"/>
    <property type="match status" value="1"/>
</dbReference>
<dbReference type="Pfam" id="PF00364">
    <property type="entry name" value="Biotin_lipoyl"/>
    <property type="match status" value="1"/>
</dbReference>
<dbReference type="InterPro" id="IPR011053">
    <property type="entry name" value="Single_hybrid_motif"/>
</dbReference>
<dbReference type="GO" id="GO:0006633">
    <property type="term" value="P:fatty acid biosynthetic process"/>
    <property type="evidence" value="ECO:0007669"/>
    <property type="project" value="UniProtKB-UniPathway"/>
</dbReference>
<evidence type="ECO:0000313" key="12">
    <source>
        <dbReference type="EMBL" id="TGY94374.1"/>
    </source>
</evidence>
<dbReference type="UniPathway" id="UPA00094"/>
<evidence type="ECO:0000256" key="6">
    <source>
        <dbReference type="ARBA" id="ARBA00023098"/>
    </source>
</evidence>
<dbReference type="PROSITE" id="PS50968">
    <property type="entry name" value="BIOTINYL_LIPOYL"/>
    <property type="match status" value="1"/>
</dbReference>
<reference evidence="12 13" key="1">
    <citation type="journal article" date="2013" name="Int. J. Syst. Evol. Microbiol.">
        <title>Marinicauda pacifica gen. nov., sp. nov., a prosthecate alphaproteobacterium of the family Hyphomonadaceae isolated from deep seawater.</title>
        <authorList>
            <person name="Zhang X.Y."/>
            <person name="Li G.W."/>
            <person name="Wang C.S."/>
            <person name="Zhang Y.J."/>
            <person name="Xu X.W."/>
            <person name="Li H."/>
            <person name="Liu A."/>
            <person name="Liu C."/>
            <person name="Xie B.B."/>
            <person name="Qin Q.L."/>
            <person name="Xu Z."/>
            <person name="Chen X.L."/>
            <person name="Zhou B.C."/>
            <person name="Zhang Y.Z."/>
        </authorList>
    </citation>
    <scope>NUCLEOTIDE SEQUENCE [LARGE SCALE GENOMIC DNA]</scope>
    <source>
        <strain evidence="12 13">P-1 km-3</strain>
    </source>
</reference>
<evidence type="ECO:0000256" key="8">
    <source>
        <dbReference type="ARBA" id="ARBA00023267"/>
    </source>
</evidence>
<dbReference type="PANTHER" id="PTHR45266:SF3">
    <property type="entry name" value="OXALOACETATE DECARBOXYLASE ALPHA CHAIN"/>
    <property type="match status" value="1"/>
</dbReference>
<evidence type="ECO:0000256" key="7">
    <source>
        <dbReference type="ARBA" id="ARBA00023160"/>
    </source>
</evidence>
<proteinExistence type="predicted"/>
<evidence type="ECO:0000313" key="13">
    <source>
        <dbReference type="Proteomes" id="UP000305451"/>
    </source>
</evidence>
<evidence type="ECO:0000256" key="4">
    <source>
        <dbReference type="ARBA" id="ARBA00022516"/>
    </source>
</evidence>
<evidence type="ECO:0000256" key="1">
    <source>
        <dbReference type="ARBA" id="ARBA00003761"/>
    </source>
</evidence>
<dbReference type="PANTHER" id="PTHR45266">
    <property type="entry name" value="OXALOACETATE DECARBOXYLASE ALPHA CHAIN"/>
    <property type="match status" value="1"/>
</dbReference>
<keyword evidence="13" id="KW-1185">Reference proteome</keyword>
<keyword evidence="8 9" id="KW-0092">Biotin</keyword>
<evidence type="ECO:0000256" key="5">
    <source>
        <dbReference type="ARBA" id="ARBA00022832"/>
    </source>
</evidence>
<feature type="domain" description="Lipoyl-binding" evidence="11">
    <location>
        <begin position="82"/>
        <end position="164"/>
    </location>
</feature>
<dbReference type="PRINTS" id="PR01071">
    <property type="entry name" value="ACOABIOTINCC"/>
</dbReference>
<dbReference type="InterPro" id="IPR001249">
    <property type="entry name" value="AcCoA_biotinCC"/>
</dbReference>
<dbReference type="GO" id="GO:0009317">
    <property type="term" value="C:acetyl-CoA carboxylase complex"/>
    <property type="evidence" value="ECO:0007669"/>
    <property type="project" value="InterPro"/>
</dbReference>
<keyword evidence="4 9" id="KW-0444">Lipid biosynthesis</keyword>
<keyword evidence="5 9" id="KW-0276">Fatty acid metabolism</keyword>
<dbReference type="CDD" id="cd06850">
    <property type="entry name" value="biotinyl_domain"/>
    <property type="match status" value="1"/>
</dbReference>
<keyword evidence="7 9" id="KW-0275">Fatty acid biosynthesis</keyword>
<dbReference type="InterPro" id="IPR050709">
    <property type="entry name" value="Biotin_Carboxyl_Carrier/Decarb"/>
</dbReference>
<sequence>MASNPSQQNDSKLARDLAKILRDSELTEIELERGELRIRVAREIHAAPIAYAHAPAPAPAPAAAPQAASTNPPETPASTKAADPASHPGAVKSPMVGTVYRKPNPESPNFVSVGDAVKEGDTILLIEAMKTFNPITAPSSGKITEILVDDAQPVEYGEPLFIIS</sequence>
<name>A0A4S2HEB0_9PROT</name>
<evidence type="ECO:0000259" key="11">
    <source>
        <dbReference type="PROSITE" id="PS50968"/>
    </source>
</evidence>
<gene>
    <name evidence="12" type="primary">accB</name>
    <name evidence="12" type="ORF">E5162_03610</name>
</gene>
<comment type="function">
    <text evidence="1 9">This protein is a component of the acetyl coenzyme A carboxylase complex; first, biotin carboxylase catalyzes the carboxylation of the carrier protein and then the transcarboxylase transfers the carboxyl group to form malonyl-CoA.</text>
</comment>
<comment type="caution">
    <text evidence="12">The sequence shown here is derived from an EMBL/GenBank/DDBJ whole genome shotgun (WGS) entry which is preliminary data.</text>
</comment>
<dbReference type="RefSeq" id="WP_135943570.1">
    <property type="nucleotide sequence ID" value="NZ_BMEI01000001.1"/>
</dbReference>
<evidence type="ECO:0000256" key="2">
    <source>
        <dbReference type="ARBA" id="ARBA00005194"/>
    </source>
</evidence>